<name>A0A285UZ33_9HYPH</name>
<dbReference type="OrthoDB" id="8367201at2"/>
<feature type="domain" description="HTH cro/C1-type" evidence="1">
    <location>
        <begin position="31"/>
        <end position="85"/>
    </location>
</feature>
<sequence>MPRLKRQPPVEAVDISTIDTLSFQERLAIGLERLKAERKLTNRELAEQLGVHEAYISQVTRAMRDVKLSTLDKMQREWNVVIEDLLRITEADLHRIAVWKARRKKQRGAATDS</sequence>
<dbReference type="Gene3D" id="1.10.260.40">
    <property type="entry name" value="lambda repressor-like DNA-binding domains"/>
    <property type="match status" value="1"/>
</dbReference>
<evidence type="ECO:0000313" key="2">
    <source>
        <dbReference type="EMBL" id="SOC45511.1"/>
    </source>
</evidence>
<dbReference type="Pfam" id="PF01381">
    <property type="entry name" value="HTH_3"/>
    <property type="match status" value="1"/>
</dbReference>
<dbReference type="InterPro" id="IPR010982">
    <property type="entry name" value="Lambda_DNA-bd_dom_sf"/>
</dbReference>
<dbReference type="EMBL" id="OBQD01000016">
    <property type="protein sequence ID" value="SOC45511.1"/>
    <property type="molecule type" value="Genomic_DNA"/>
</dbReference>
<dbReference type="PROSITE" id="PS50943">
    <property type="entry name" value="HTH_CROC1"/>
    <property type="match status" value="1"/>
</dbReference>
<organism evidence="2 3">
    <name type="scientific">Rhizobium subbaraonis</name>
    <dbReference type="NCBI Taxonomy" id="908946"/>
    <lineage>
        <taxon>Bacteria</taxon>
        <taxon>Pseudomonadati</taxon>
        <taxon>Pseudomonadota</taxon>
        <taxon>Alphaproteobacteria</taxon>
        <taxon>Hyphomicrobiales</taxon>
        <taxon>Rhizobiaceae</taxon>
        <taxon>Rhizobium/Agrobacterium group</taxon>
        <taxon>Rhizobium</taxon>
    </lineage>
</organism>
<proteinExistence type="predicted"/>
<gene>
    <name evidence="2" type="ORF">SAMN05892877_11635</name>
</gene>
<keyword evidence="3" id="KW-1185">Reference proteome</keyword>
<dbReference type="AlphaFoldDB" id="A0A285UZ33"/>
<evidence type="ECO:0000313" key="3">
    <source>
        <dbReference type="Proteomes" id="UP000219167"/>
    </source>
</evidence>
<dbReference type="CDD" id="cd00093">
    <property type="entry name" value="HTH_XRE"/>
    <property type="match status" value="1"/>
</dbReference>
<dbReference type="GO" id="GO:0003677">
    <property type="term" value="F:DNA binding"/>
    <property type="evidence" value="ECO:0007669"/>
    <property type="project" value="UniProtKB-KW"/>
</dbReference>
<reference evidence="2 3" key="1">
    <citation type="submission" date="2017-08" db="EMBL/GenBank/DDBJ databases">
        <authorList>
            <person name="de Groot N.N."/>
        </authorList>
    </citation>
    <scope>NUCLEOTIDE SEQUENCE [LARGE SCALE GENOMIC DNA]</scope>
    <source>
        <strain evidence="2 3">JC85</strain>
    </source>
</reference>
<accession>A0A285UZ33</accession>
<protein>
    <submittedName>
        <fullName evidence="2">DNA-binding Xre family transcriptional regulator</fullName>
    </submittedName>
</protein>
<dbReference type="InterPro" id="IPR001387">
    <property type="entry name" value="Cro/C1-type_HTH"/>
</dbReference>
<evidence type="ECO:0000259" key="1">
    <source>
        <dbReference type="PROSITE" id="PS50943"/>
    </source>
</evidence>
<keyword evidence="2" id="KW-0238">DNA-binding</keyword>
<dbReference type="SUPFAM" id="SSF47413">
    <property type="entry name" value="lambda repressor-like DNA-binding domains"/>
    <property type="match status" value="1"/>
</dbReference>
<dbReference type="Proteomes" id="UP000219167">
    <property type="component" value="Unassembled WGS sequence"/>
</dbReference>